<dbReference type="KEGG" id="acry:AC20117_11390"/>
<dbReference type="AlphaFoldDB" id="A0A1H1B2X5"/>
<sequence>MSEENPNTEAPDSASDGIIGNQDDTEGGARRLEQDEDRAHGGDPEKAEELEKKAFGDTDNDGDGDAPYVQFPG</sequence>
<feature type="compositionally biased region" description="Polar residues" evidence="1">
    <location>
        <begin position="1"/>
        <end position="10"/>
    </location>
</feature>
<gene>
    <name evidence="2" type="ORF">SAMN04489742_1192</name>
</gene>
<feature type="region of interest" description="Disordered" evidence="1">
    <location>
        <begin position="1"/>
        <end position="73"/>
    </location>
</feature>
<evidence type="ECO:0000313" key="3">
    <source>
        <dbReference type="Proteomes" id="UP000181917"/>
    </source>
</evidence>
<dbReference type="Proteomes" id="UP000181917">
    <property type="component" value="Unassembled WGS sequence"/>
</dbReference>
<protein>
    <submittedName>
        <fullName evidence="2">Uncharacterized protein</fullName>
    </submittedName>
</protein>
<dbReference type="EMBL" id="FNKH01000002">
    <property type="protein sequence ID" value="SDQ45766.1"/>
    <property type="molecule type" value="Genomic_DNA"/>
</dbReference>
<dbReference type="OrthoDB" id="9873720at2"/>
<evidence type="ECO:0000256" key="1">
    <source>
        <dbReference type="SAM" id="MobiDB-lite"/>
    </source>
</evidence>
<dbReference type="RefSeq" id="WP_074699638.1">
    <property type="nucleotide sequence ID" value="NZ_CP018863.1"/>
</dbReference>
<reference evidence="2 3" key="1">
    <citation type="submission" date="2016-10" db="EMBL/GenBank/DDBJ databases">
        <authorList>
            <person name="de Groot N.N."/>
        </authorList>
    </citation>
    <scope>NUCLEOTIDE SEQUENCE [LARGE SCALE GENOMIC DNA]</scope>
    <source>
        <strain evidence="2 3">DSM 20117</strain>
    </source>
</reference>
<feature type="compositionally biased region" description="Basic and acidic residues" evidence="1">
    <location>
        <begin position="27"/>
        <end position="56"/>
    </location>
</feature>
<keyword evidence="3" id="KW-1185">Reference proteome</keyword>
<organism evidence="2 3">
    <name type="scientific">Crystallibacter crystallopoietes</name>
    <dbReference type="NCBI Taxonomy" id="37928"/>
    <lineage>
        <taxon>Bacteria</taxon>
        <taxon>Bacillati</taxon>
        <taxon>Actinomycetota</taxon>
        <taxon>Actinomycetes</taxon>
        <taxon>Micrococcales</taxon>
        <taxon>Micrococcaceae</taxon>
        <taxon>Crystallibacter</taxon>
    </lineage>
</organism>
<name>A0A1H1B2X5_9MICC</name>
<accession>A0A1H1B2X5</accession>
<evidence type="ECO:0000313" key="2">
    <source>
        <dbReference type="EMBL" id="SDQ45766.1"/>
    </source>
</evidence>
<proteinExistence type="predicted"/>